<accession>A0A1V6TIM4</accession>
<dbReference type="EMBL" id="MLQL01000007">
    <property type="protein sequence ID" value="OQE26131.1"/>
    <property type="molecule type" value="Genomic_DNA"/>
</dbReference>
<name>A0A1V6TIM4_9EURO</name>
<protein>
    <submittedName>
        <fullName evidence="1">Uncharacterized protein</fullName>
    </submittedName>
</protein>
<dbReference type="SUPFAM" id="SSF55486">
    <property type="entry name" value="Metalloproteases ('zincins'), catalytic domain"/>
    <property type="match status" value="1"/>
</dbReference>
<keyword evidence="2" id="KW-1185">Reference proteome</keyword>
<comment type="caution">
    <text evidence="1">The sequence shown here is derived from an EMBL/GenBank/DDBJ whole genome shotgun (WGS) entry which is preliminary data.</text>
</comment>
<proteinExistence type="predicted"/>
<dbReference type="OrthoDB" id="5334969at2759"/>
<organism evidence="1 2">
    <name type="scientific">Penicillium flavigenum</name>
    <dbReference type="NCBI Taxonomy" id="254877"/>
    <lineage>
        <taxon>Eukaryota</taxon>
        <taxon>Fungi</taxon>
        <taxon>Dikarya</taxon>
        <taxon>Ascomycota</taxon>
        <taxon>Pezizomycotina</taxon>
        <taxon>Eurotiomycetes</taxon>
        <taxon>Eurotiomycetidae</taxon>
        <taxon>Eurotiales</taxon>
        <taxon>Aspergillaceae</taxon>
        <taxon>Penicillium</taxon>
    </lineage>
</organism>
<sequence>MSFDQDPNVEVVREEDGAAQCLDHVQQPWPAPGTGLQQPSDPENAAHQYLLTVAGDYHIPSGVLRDSPVVFTPPTAYSESAAEPSFNLEALPTRDRFRSKAVTYQQTFHNLPVWDAKLSITVNNENRVLNSSSTIQPAGVEVVKPKADAKYLRNPVGQDDLRQLLALNPGADRANIKDEQANLQQLYIYRYKGDNRQEVADASAPTLILPPVPETIEEGRGYIVKDVLFALEVSGHGNLNWEALVEVGDGTILYLRALTAGLHGWVFSRDPATKLAYTAPPTTGDIDELNRLRERVFLPDIIASSPQALRGKYAEIRDIQSPTSIPPTVLSDEFKDSVESDRFAATSAYRHIAKLFRLLMELGIPIRLLFNNTQFPVPVDHRALNNEVNAQAPGNATRNGSGGFLFGSSAPNSRIGIAADFRIAAHEFGHALLWDAISSPNFGFAHSAGDALGAIYCDPGSNATDRFDTFPWSVVRRRHDRKVTDGWAWDGRVFQADTWRQYDCEQILSTTLFRLYCALGGDATGDYDRQVWASRYTLYLILAGIASITTKMDMPHQYVSAMIAADNGHVLGYPGGGARKIIRWSFEKQGLYHPLNRPNPVTTRGPPPAVDVYINDGRDGEYDYISNIGDAPGVWNRHTPDGVPVNQPPVAGVTNYCYVAVMNRGTQNVGTAQVRVDVATDPWPMWPADFAIAGNVQNINGPILANKGNAITAAPFEWIPGPPALVDRYTLLASVSATGDLASTDQTSGLNCALGPTDINNLVPFDNNLAVRHLWA</sequence>
<gene>
    <name evidence="1" type="ORF">PENFLA_c007G01290</name>
</gene>
<dbReference type="Proteomes" id="UP000191342">
    <property type="component" value="Unassembled WGS sequence"/>
</dbReference>
<dbReference type="AlphaFoldDB" id="A0A1V6TIM4"/>
<evidence type="ECO:0000313" key="2">
    <source>
        <dbReference type="Proteomes" id="UP000191342"/>
    </source>
</evidence>
<reference evidence="2" key="1">
    <citation type="journal article" date="2017" name="Nat. Microbiol.">
        <title>Global analysis of biosynthetic gene clusters reveals vast potential of secondary metabolite production in Penicillium species.</title>
        <authorList>
            <person name="Nielsen J.C."/>
            <person name="Grijseels S."/>
            <person name="Prigent S."/>
            <person name="Ji B."/>
            <person name="Dainat J."/>
            <person name="Nielsen K.F."/>
            <person name="Frisvad J.C."/>
            <person name="Workman M."/>
            <person name="Nielsen J."/>
        </authorList>
    </citation>
    <scope>NUCLEOTIDE SEQUENCE [LARGE SCALE GENOMIC DNA]</scope>
    <source>
        <strain evidence="2">IBT 14082</strain>
    </source>
</reference>
<evidence type="ECO:0000313" key="1">
    <source>
        <dbReference type="EMBL" id="OQE26131.1"/>
    </source>
</evidence>